<evidence type="ECO:0000313" key="3">
    <source>
        <dbReference type="Proteomes" id="UP000265692"/>
    </source>
</evidence>
<dbReference type="RefSeq" id="WP_118875238.1">
    <property type="nucleotide sequence ID" value="NZ_QWEI01000002.1"/>
</dbReference>
<evidence type="ECO:0000313" key="2">
    <source>
        <dbReference type="EMBL" id="RHW38203.1"/>
    </source>
</evidence>
<proteinExistence type="predicted"/>
<comment type="caution">
    <text evidence="2">The sequence shown here is derived from an EMBL/GenBank/DDBJ whole genome shotgun (WGS) entry which is preliminary data.</text>
</comment>
<feature type="region of interest" description="Disordered" evidence="1">
    <location>
        <begin position="29"/>
        <end position="55"/>
    </location>
</feature>
<protein>
    <submittedName>
        <fullName evidence="2">Uncharacterized protein</fullName>
    </submittedName>
</protein>
<gene>
    <name evidence="2" type="ORF">D1B33_04760</name>
</gene>
<reference evidence="2 3" key="1">
    <citation type="submission" date="2018-08" db="EMBL/GenBank/DDBJ databases">
        <title>Lysinibacillus sp. YLB-03 draft genome sequence.</title>
        <authorList>
            <person name="Yu L."/>
        </authorList>
    </citation>
    <scope>NUCLEOTIDE SEQUENCE [LARGE SCALE GENOMIC DNA]</scope>
    <source>
        <strain evidence="2 3">YLB-03</strain>
    </source>
</reference>
<dbReference type="AlphaFoldDB" id="A0A396SAT0"/>
<evidence type="ECO:0000256" key="1">
    <source>
        <dbReference type="SAM" id="MobiDB-lite"/>
    </source>
</evidence>
<organism evidence="2 3">
    <name type="scientific">Ureibacillus yapensis</name>
    <dbReference type="NCBI Taxonomy" id="2304605"/>
    <lineage>
        <taxon>Bacteria</taxon>
        <taxon>Bacillati</taxon>
        <taxon>Bacillota</taxon>
        <taxon>Bacilli</taxon>
        <taxon>Bacillales</taxon>
        <taxon>Caryophanaceae</taxon>
        <taxon>Ureibacillus</taxon>
    </lineage>
</organism>
<sequence>MSVFMFEATDATLLNAKLVEKPKKKRIKEYPSHINDGKTSYGGDTMATPDDSTKMIPTKKGNDIITFSDASSDKEDFHEFLARLLVKNEQYKASQC</sequence>
<dbReference type="EMBL" id="QWEI01000002">
    <property type="protein sequence ID" value="RHW38203.1"/>
    <property type="molecule type" value="Genomic_DNA"/>
</dbReference>
<accession>A0A396SAT0</accession>
<dbReference type="Proteomes" id="UP000265692">
    <property type="component" value="Unassembled WGS sequence"/>
</dbReference>
<keyword evidence="3" id="KW-1185">Reference proteome</keyword>
<name>A0A396SAT0_9BACL</name>